<comment type="caution">
    <text evidence="3">The sequence shown here is derived from an EMBL/GenBank/DDBJ whole genome shotgun (WGS) entry which is preliminary data.</text>
</comment>
<evidence type="ECO:0000256" key="1">
    <source>
        <dbReference type="PROSITE-ProRule" id="PRU00529"/>
    </source>
</evidence>
<dbReference type="Gene3D" id="3.30.2300.10">
    <property type="entry name" value="THUMP superfamily"/>
    <property type="match status" value="1"/>
</dbReference>
<dbReference type="InterPro" id="IPR040183">
    <property type="entry name" value="THUMPD1-like"/>
</dbReference>
<reference evidence="3 4" key="1">
    <citation type="submission" date="2013-02" db="EMBL/GenBank/DDBJ databases">
        <title>Genome sequence of Candida maltosa Xu316, a potential industrial strain for xylitol and ethanol production.</title>
        <authorList>
            <person name="Yu J."/>
            <person name="Wang Q."/>
            <person name="Geng X."/>
            <person name="Bao W."/>
            <person name="He P."/>
            <person name="Cai J."/>
        </authorList>
    </citation>
    <scope>NUCLEOTIDE SEQUENCE [LARGE SCALE GENOMIC DNA]</scope>
    <source>
        <strain evidence="4">Xu316</strain>
    </source>
</reference>
<dbReference type="InterPro" id="IPR004114">
    <property type="entry name" value="THUMP_dom"/>
</dbReference>
<dbReference type="PROSITE" id="PS51165">
    <property type="entry name" value="THUMP"/>
    <property type="match status" value="1"/>
</dbReference>
<dbReference type="EMBL" id="AOGT01001478">
    <property type="protein sequence ID" value="EMG47596.1"/>
    <property type="molecule type" value="Genomic_DNA"/>
</dbReference>
<keyword evidence="1" id="KW-0694">RNA-binding</keyword>
<dbReference type="AlphaFoldDB" id="M3IML5"/>
<evidence type="ECO:0000259" key="2">
    <source>
        <dbReference type="PROSITE" id="PS51165"/>
    </source>
</evidence>
<accession>M3IML5</accession>
<dbReference type="eggNOG" id="KOG3943">
    <property type="taxonomic scope" value="Eukaryota"/>
</dbReference>
<dbReference type="SUPFAM" id="SSF143437">
    <property type="entry name" value="THUMP domain-like"/>
    <property type="match status" value="1"/>
</dbReference>
<evidence type="ECO:0000313" key="4">
    <source>
        <dbReference type="Proteomes" id="UP000011777"/>
    </source>
</evidence>
<protein>
    <submittedName>
        <fullName evidence="3">tRNA acetyltransferase, putative</fullName>
    </submittedName>
</protein>
<dbReference type="OMA" id="MNEKACV"/>
<proteinExistence type="predicted"/>
<dbReference type="Pfam" id="PF02926">
    <property type="entry name" value="THUMP"/>
    <property type="match status" value="1"/>
</dbReference>
<evidence type="ECO:0000313" key="3">
    <source>
        <dbReference type="EMBL" id="EMG47596.1"/>
    </source>
</evidence>
<gene>
    <name evidence="3" type="ORF">G210_1995</name>
</gene>
<feature type="domain" description="THUMP" evidence="2">
    <location>
        <begin position="134"/>
        <end position="247"/>
    </location>
</feature>
<dbReference type="GO" id="GO:0003723">
    <property type="term" value="F:RNA binding"/>
    <property type="evidence" value="ECO:0007669"/>
    <property type="project" value="UniProtKB-UniRule"/>
</dbReference>
<dbReference type="GO" id="GO:0016740">
    <property type="term" value="F:transferase activity"/>
    <property type="evidence" value="ECO:0007669"/>
    <property type="project" value="UniProtKB-KW"/>
</dbReference>
<keyword evidence="4" id="KW-1185">Reference proteome</keyword>
<sequence length="269" mass="31026">MGKRKADGSKQPGKKKFKSAAKLLDPYTSGIYVTCARHKEPQCRQELMNILSEKIPEYFDLDKVEDGEDEEKEVEKKELSVEDKIKLELEQLKESKTSKKELLQPIEIDLECLSFIKTKKPIDPEVLVENICKECYESGVKTTRYTQKLIPIMSTCSATGDDPLERLREMAKKVLARHFHQEKDQKPVKFAINVSRRNFNTLESGEIIRTVAECIGKEHGHAVDLKNYDKLIIIECYKNSIGMGVANNYLKYSKFNLQQIFEKQQESKD</sequence>
<dbReference type="Proteomes" id="UP000011777">
    <property type="component" value="Unassembled WGS sequence"/>
</dbReference>
<dbReference type="GO" id="GO:0006400">
    <property type="term" value="P:tRNA modification"/>
    <property type="evidence" value="ECO:0007669"/>
    <property type="project" value="InterPro"/>
</dbReference>
<dbReference type="HOGENOM" id="CLU_039352_2_2_1"/>
<dbReference type="PANTHER" id="PTHR13452:SF10">
    <property type="entry name" value="THUMP DOMAIN-CONTAINING PROTEIN 1"/>
    <property type="match status" value="1"/>
</dbReference>
<dbReference type="FunFam" id="3.30.2300.10:FF:000001">
    <property type="entry name" value="THUMP domain-containing protein 1"/>
    <property type="match status" value="1"/>
</dbReference>
<keyword evidence="3" id="KW-0808">Transferase</keyword>
<dbReference type="PANTHER" id="PTHR13452">
    <property type="entry name" value="THUMP DOMAIN CONTAINING PROTEIN 1-RELATED"/>
    <property type="match status" value="1"/>
</dbReference>
<dbReference type="STRING" id="1245528.M3IML5"/>
<dbReference type="SMART" id="SM00981">
    <property type="entry name" value="THUMP"/>
    <property type="match status" value="1"/>
</dbReference>
<dbReference type="OrthoDB" id="367221at2759"/>
<organism evidence="3 4">
    <name type="scientific">Candida maltosa (strain Xu316)</name>
    <name type="common">Yeast</name>
    <dbReference type="NCBI Taxonomy" id="1245528"/>
    <lineage>
        <taxon>Eukaryota</taxon>
        <taxon>Fungi</taxon>
        <taxon>Dikarya</taxon>
        <taxon>Ascomycota</taxon>
        <taxon>Saccharomycotina</taxon>
        <taxon>Pichiomycetes</taxon>
        <taxon>Debaryomycetaceae</taxon>
        <taxon>Candida/Lodderomyces clade</taxon>
        <taxon>Candida</taxon>
    </lineage>
</organism>
<name>M3IML5_CANMX</name>
<dbReference type="CDD" id="cd11717">
    <property type="entry name" value="THUMP_THUMPD1_like"/>
    <property type="match status" value="1"/>
</dbReference>